<dbReference type="EMBL" id="SGWQ01000009">
    <property type="protein sequence ID" value="RZS34282.1"/>
    <property type="molecule type" value="Genomic_DNA"/>
</dbReference>
<evidence type="ECO:0000256" key="2">
    <source>
        <dbReference type="ARBA" id="ARBA00022475"/>
    </source>
</evidence>
<dbReference type="Proteomes" id="UP000294257">
    <property type="component" value="Unassembled WGS sequence"/>
</dbReference>
<dbReference type="PANTHER" id="PTHR33885">
    <property type="entry name" value="PHAGE SHOCK PROTEIN C"/>
    <property type="match status" value="1"/>
</dbReference>
<proteinExistence type="predicted"/>
<comment type="subcellular location">
    <subcellularLocation>
        <location evidence="1">Cell membrane</location>
        <topology evidence="1">Single-pass membrane protein</topology>
    </subcellularLocation>
</comment>
<dbReference type="RefSeq" id="WP_130346619.1">
    <property type="nucleotide sequence ID" value="NZ_SGWQ01000009.1"/>
</dbReference>
<evidence type="ECO:0000256" key="5">
    <source>
        <dbReference type="ARBA" id="ARBA00023136"/>
    </source>
</evidence>
<dbReference type="InterPro" id="IPR052027">
    <property type="entry name" value="PspC"/>
</dbReference>
<keyword evidence="3 6" id="KW-0812">Transmembrane</keyword>
<dbReference type="Pfam" id="PF04024">
    <property type="entry name" value="PspC"/>
    <property type="match status" value="1"/>
</dbReference>
<evidence type="ECO:0000259" key="7">
    <source>
        <dbReference type="Pfam" id="PF04024"/>
    </source>
</evidence>
<dbReference type="InterPro" id="IPR007168">
    <property type="entry name" value="Phageshock_PspC_N"/>
</dbReference>
<evidence type="ECO:0000256" key="3">
    <source>
        <dbReference type="ARBA" id="ARBA00022692"/>
    </source>
</evidence>
<comment type="caution">
    <text evidence="8">The sequence shown here is derived from an EMBL/GenBank/DDBJ whole genome shotgun (WGS) entry which is preliminary data.</text>
</comment>
<dbReference type="OrthoDB" id="7359894at2"/>
<dbReference type="PANTHER" id="PTHR33885:SF3">
    <property type="entry name" value="PHAGE SHOCK PROTEIN C"/>
    <property type="match status" value="1"/>
</dbReference>
<evidence type="ECO:0000256" key="4">
    <source>
        <dbReference type="ARBA" id="ARBA00022989"/>
    </source>
</evidence>
<keyword evidence="9" id="KW-1185">Reference proteome</keyword>
<evidence type="ECO:0000256" key="6">
    <source>
        <dbReference type="SAM" id="Phobius"/>
    </source>
</evidence>
<reference evidence="8 9" key="1">
    <citation type="submission" date="2019-02" db="EMBL/GenBank/DDBJ databases">
        <title>Genomic Encyclopedia of Type Strains, Phase IV (KMG-IV): sequencing the most valuable type-strain genomes for metagenomic binning, comparative biology and taxonomic classification.</title>
        <authorList>
            <person name="Goeker M."/>
        </authorList>
    </citation>
    <scope>NUCLEOTIDE SEQUENCE [LARGE SCALE GENOMIC DNA]</scope>
    <source>
        <strain evidence="8 9">DSM 101727</strain>
    </source>
</reference>
<dbReference type="GO" id="GO:0005886">
    <property type="term" value="C:plasma membrane"/>
    <property type="evidence" value="ECO:0007669"/>
    <property type="project" value="UniProtKB-SubCell"/>
</dbReference>
<evidence type="ECO:0000313" key="9">
    <source>
        <dbReference type="Proteomes" id="UP000294257"/>
    </source>
</evidence>
<feature type="domain" description="Phage shock protein PspC N-terminal" evidence="7">
    <location>
        <begin position="5"/>
        <end position="61"/>
    </location>
</feature>
<evidence type="ECO:0000313" key="8">
    <source>
        <dbReference type="EMBL" id="RZS34282.1"/>
    </source>
</evidence>
<gene>
    <name evidence="8" type="ORF">EV193_10969</name>
</gene>
<keyword evidence="2" id="KW-1003">Cell membrane</keyword>
<dbReference type="AlphaFoldDB" id="A0A4Q7KGB3"/>
<sequence>MTTTKKLTRSENNRVIGGVCGGIAERYNWEPRKVRLAFLLSCLLPGPQFIAYLVLWFAIPSRRTVNV</sequence>
<protein>
    <submittedName>
        <fullName evidence="8">Phage shock protein C (PspC) family protein</fullName>
    </submittedName>
</protein>
<keyword evidence="5 6" id="KW-0472">Membrane</keyword>
<evidence type="ECO:0000256" key="1">
    <source>
        <dbReference type="ARBA" id="ARBA00004162"/>
    </source>
</evidence>
<organism evidence="8 9">
    <name type="scientific">Herbihabitans rhizosphaerae</name>
    <dbReference type="NCBI Taxonomy" id="1872711"/>
    <lineage>
        <taxon>Bacteria</taxon>
        <taxon>Bacillati</taxon>
        <taxon>Actinomycetota</taxon>
        <taxon>Actinomycetes</taxon>
        <taxon>Pseudonocardiales</taxon>
        <taxon>Pseudonocardiaceae</taxon>
        <taxon>Herbihabitans</taxon>
    </lineage>
</organism>
<name>A0A4Q7KGB3_9PSEU</name>
<keyword evidence="4 6" id="KW-1133">Transmembrane helix</keyword>
<feature type="transmembrane region" description="Helical" evidence="6">
    <location>
        <begin position="36"/>
        <end position="59"/>
    </location>
</feature>
<accession>A0A4Q7KGB3</accession>